<name>A0ABW5FAY6_9BACL</name>
<evidence type="ECO:0000313" key="3">
    <source>
        <dbReference type="EMBL" id="MFD2412203.1"/>
    </source>
</evidence>
<dbReference type="Pfam" id="PF12704">
    <property type="entry name" value="MacB_PCD"/>
    <property type="match status" value="1"/>
</dbReference>
<feature type="domain" description="MacB-like periplasmic core" evidence="2">
    <location>
        <begin position="87"/>
        <end position="186"/>
    </location>
</feature>
<dbReference type="Proteomes" id="UP001597448">
    <property type="component" value="Unassembled WGS sequence"/>
</dbReference>
<gene>
    <name evidence="3" type="ORF">ACFSX3_20120</name>
</gene>
<accession>A0ABW5FAY6</accession>
<keyword evidence="1" id="KW-0472">Membrane</keyword>
<keyword evidence="1" id="KW-0812">Transmembrane</keyword>
<evidence type="ECO:0000256" key="1">
    <source>
        <dbReference type="SAM" id="Phobius"/>
    </source>
</evidence>
<evidence type="ECO:0000313" key="4">
    <source>
        <dbReference type="Proteomes" id="UP001597448"/>
    </source>
</evidence>
<dbReference type="RefSeq" id="WP_209987838.1">
    <property type="nucleotide sequence ID" value="NZ_JBHUKY010000033.1"/>
</dbReference>
<protein>
    <submittedName>
        <fullName evidence="3">ABC transporter permease</fullName>
    </submittedName>
</protein>
<feature type="transmembrane region" description="Helical" evidence="1">
    <location>
        <begin position="278"/>
        <end position="300"/>
    </location>
</feature>
<sequence length="352" mass="40031">MEKYRLCNINTLLIAALFILLSLIVVVFNYYQVQHNELNQLSRGLYTKNSIFFTIKEKAAEINWSEIETSDDYTIFSELGSVEKNGSWQEVRAIYFNKSTYDPPLAEGRFFNDADFYNNDNLAVIGKNIDGTDLLEKADELYYTFAGRSYKVIGIMGASYSSKLDNTVLVNLDSLQSDSFMDSTVYVMNIAHSPITSDLKLPLLQNDLPIHVFDRGDSGTVRAMDIGTQQLMVTFIFIILLFSTSVISAFFWMNRKKSEILVLWQCGISLKTIGRRILSTYMAIALVCYIFVGTGSVLFFKLSLTFNRYSLFIFIQGLEIGLLAVLISSALVVWIFYVQVAKRITLKGKTYR</sequence>
<feature type="transmembrane region" description="Helical" evidence="1">
    <location>
        <begin position="312"/>
        <end position="337"/>
    </location>
</feature>
<evidence type="ECO:0000259" key="2">
    <source>
        <dbReference type="Pfam" id="PF12704"/>
    </source>
</evidence>
<dbReference type="EMBL" id="JBHUKY010000033">
    <property type="protein sequence ID" value="MFD2412203.1"/>
    <property type="molecule type" value="Genomic_DNA"/>
</dbReference>
<organism evidence="3 4">
    <name type="scientific">Paenibacillus rhizoplanae</name>
    <dbReference type="NCBI Taxonomy" id="1917181"/>
    <lineage>
        <taxon>Bacteria</taxon>
        <taxon>Bacillati</taxon>
        <taxon>Bacillota</taxon>
        <taxon>Bacilli</taxon>
        <taxon>Bacillales</taxon>
        <taxon>Paenibacillaceae</taxon>
        <taxon>Paenibacillus</taxon>
    </lineage>
</organism>
<dbReference type="InterPro" id="IPR025857">
    <property type="entry name" value="MacB_PCD"/>
</dbReference>
<feature type="transmembrane region" description="Helical" evidence="1">
    <location>
        <begin position="12"/>
        <end position="31"/>
    </location>
</feature>
<proteinExistence type="predicted"/>
<reference evidence="4" key="1">
    <citation type="journal article" date="2019" name="Int. J. Syst. Evol. Microbiol.">
        <title>The Global Catalogue of Microorganisms (GCM) 10K type strain sequencing project: providing services to taxonomists for standard genome sequencing and annotation.</title>
        <authorList>
            <consortium name="The Broad Institute Genomics Platform"/>
            <consortium name="The Broad Institute Genome Sequencing Center for Infectious Disease"/>
            <person name="Wu L."/>
            <person name="Ma J."/>
        </authorList>
    </citation>
    <scope>NUCLEOTIDE SEQUENCE [LARGE SCALE GENOMIC DNA]</scope>
    <source>
        <strain evidence="4">CCM 8725</strain>
    </source>
</reference>
<feature type="transmembrane region" description="Helical" evidence="1">
    <location>
        <begin position="231"/>
        <end position="253"/>
    </location>
</feature>
<keyword evidence="1" id="KW-1133">Transmembrane helix</keyword>
<comment type="caution">
    <text evidence="3">The sequence shown here is derived from an EMBL/GenBank/DDBJ whole genome shotgun (WGS) entry which is preliminary data.</text>
</comment>
<keyword evidence="4" id="KW-1185">Reference proteome</keyword>